<dbReference type="PROSITE" id="PS50865">
    <property type="entry name" value="ZF_MYND_2"/>
    <property type="match status" value="1"/>
</dbReference>
<reference evidence="6" key="1">
    <citation type="submission" date="2025-08" db="UniProtKB">
        <authorList>
            <consortium name="Ensembl"/>
        </authorList>
    </citation>
    <scope>IDENTIFICATION</scope>
</reference>
<dbReference type="Gene3D" id="6.10.140.2220">
    <property type="match status" value="1"/>
</dbReference>
<organism evidence="6 7">
    <name type="scientific">Junco hyemalis</name>
    <name type="common">Dark-eyed junco</name>
    <dbReference type="NCBI Taxonomy" id="40217"/>
    <lineage>
        <taxon>Eukaryota</taxon>
        <taxon>Metazoa</taxon>
        <taxon>Chordata</taxon>
        <taxon>Craniata</taxon>
        <taxon>Vertebrata</taxon>
        <taxon>Euteleostomi</taxon>
        <taxon>Archelosauria</taxon>
        <taxon>Archosauria</taxon>
        <taxon>Dinosauria</taxon>
        <taxon>Saurischia</taxon>
        <taxon>Theropoda</taxon>
        <taxon>Coelurosauria</taxon>
        <taxon>Aves</taxon>
        <taxon>Neognathae</taxon>
        <taxon>Neoaves</taxon>
        <taxon>Telluraves</taxon>
        <taxon>Australaves</taxon>
        <taxon>Passeriformes</taxon>
        <taxon>Passerellidae</taxon>
        <taxon>Junco</taxon>
    </lineage>
</organism>
<evidence type="ECO:0000256" key="1">
    <source>
        <dbReference type="ARBA" id="ARBA00022723"/>
    </source>
</evidence>
<evidence type="ECO:0000259" key="5">
    <source>
        <dbReference type="PROSITE" id="PS50865"/>
    </source>
</evidence>
<keyword evidence="2 4" id="KW-0863">Zinc-finger</keyword>
<keyword evidence="7" id="KW-1185">Reference proteome</keyword>
<keyword evidence="3" id="KW-0862">Zinc</keyword>
<dbReference type="PROSITE" id="PS01360">
    <property type="entry name" value="ZF_MYND_1"/>
    <property type="match status" value="1"/>
</dbReference>
<feature type="domain" description="MYND-type" evidence="5">
    <location>
        <begin position="97"/>
        <end position="141"/>
    </location>
</feature>
<dbReference type="SUPFAM" id="SSF144232">
    <property type="entry name" value="HIT/MYND zinc finger-like"/>
    <property type="match status" value="1"/>
</dbReference>
<dbReference type="InterPro" id="IPR052839">
    <property type="entry name" value="Mito_gene_expr_regulator"/>
</dbReference>
<dbReference type="PANTHER" id="PTHR46920:SF1">
    <property type="entry name" value="PROTEIN MSS51 HOMOLOG, MITOCHONDRIAL-RELATED"/>
    <property type="match status" value="1"/>
</dbReference>
<dbReference type="GO" id="GO:0008270">
    <property type="term" value="F:zinc ion binding"/>
    <property type="evidence" value="ECO:0007669"/>
    <property type="project" value="UniProtKB-KW"/>
</dbReference>
<accession>A0A8C5JTR0</accession>
<evidence type="ECO:0000256" key="3">
    <source>
        <dbReference type="ARBA" id="ARBA00022833"/>
    </source>
</evidence>
<sequence length="187" mass="21265">MIPRGRGRLHRRPVLMGSWVYPSRVPGSLYPPRPGCSWLELKVLAASEDMSLTFVAAGWLLLTLCRSAMDGRKSGSDFGIRTYFDMFQKMEDTFKFCVECKKLPDALPDPKSLRRCKRCQNVYYCGVACQRANWPLHKKFCKKLKLVALDRLVEWLIFTAAGIHPAPGHRLPLAAAHHWPGTAALWH</sequence>
<dbReference type="PANTHER" id="PTHR46920">
    <property type="match status" value="1"/>
</dbReference>
<keyword evidence="1" id="KW-0479">Metal-binding</keyword>
<proteinExistence type="predicted"/>
<reference evidence="6" key="2">
    <citation type="submission" date="2025-09" db="UniProtKB">
        <authorList>
            <consortium name="Ensembl"/>
        </authorList>
    </citation>
    <scope>IDENTIFICATION</scope>
</reference>
<dbReference type="Ensembl" id="ENSJHYT00000028426.1">
    <property type="protein sequence ID" value="ENSJHYP00000023585.1"/>
    <property type="gene ID" value="ENSJHYG00000017734.1"/>
</dbReference>
<name>A0A8C5JTR0_JUNHY</name>
<dbReference type="Pfam" id="PF01753">
    <property type="entry name" value="zf-MYND"/>
    <property type="match status" value="1"/>
</dbReference>
<dbReference type="AlphaFoldDB" id="A0A8C5JTR0"/>
<evidence type="ECO:0000256" key="4">
    <source>
        <dbReference type="PROSITE-ProRule" id="PRU00134"/>
    </source>
</evidence>
<protein>
    <recommendedName>
        <fullName evidence="5">MYND-type domain-containing protein</fullName>
    </recommendedName>
</protein>
<dbReference type="InterPro" id="IPR002893">
    <property type="entry name" value="Znf_MYND"/>
</dbReference>
<evidence type="ECO:0000256" key="2">
    <source>
        <dbReference type="ARBA" id="ARBA00022771"/>
    </source>
</evidence>
<evidence type="ECO:0000313" key="7">
    <source>
        <dbReference type="Proteomes" id="UP000694408"/>
    </source>
</evidence>
<evidence type="ECO:0000313" key="6">
    <source>
        <dbReference type="Ensembl" id="ENSJHYP00000023585.1"/>
    </source>
</evidence>
<dbReference type="Proteomes" id="UP000694408">
    <property type="component" value="Unplaced"/>
</dbReference>